<keyword evidence="3" id="KW-0067">ATP-binding</keyword>
<evidence type="ECO:0000256" key="1">
    <source>
        <dbReference type="ARBA" id="ARBA00009391"/>
    </source>
</evidence>
<evidence type="ECO:0000256" key="4">
    <source>
        <dbReference type="ARBA" id="ARBA00023125"/>
    </source>
</evidence>
<sequence>MAKKKSKIENESLDVFLTRIHGEGIIATADKALPPRKRDVLNTPLSLDIALSGGIPDGTICLITGKPKSGKTTLCLELLRNAQILNRPTFYINIEKRCTPSLLSTIQGLDPSKLQVIPHQIDKPLTAEDYLNIIERIAKTQKKAVVVIDSIAALSTMTEQEEQIGSNKDMAGPAKLLSAFFRRAQQVVDSNDVILIFISQMMTSREPRGPKWMEKGGIAIQYACSVWLKVTWIQQWERNAETNAPDGHDMHITVQSSALGRPLLPCILPLRYGVGIDVVKDIVMTAENLGLIEKAGAWYSIPMFAGDGDPPKFQGLARLSNFLKDNPDKLKRLETEVRDIVLPKETDNAKD</sequence>
<accession>A0A0F9UI26</accession>
<dbReference type="PANTHER" id="PTHR45900:SF1">
    <property type="entry name" value="MITOCHONDRIAL DNA REPAIR PROTEIN RECA HOMOLOG-RELATED"/>
    <property type="match status" value="1"/>
</dbReference>
<dbReference type="SMART" id="SM00382">
    <property type="entry name" value="AAA"/>
    <property type="match status" value="1"/>
</dbReference>
<dbReference type="GO" id="GO:0006310">
    <property type="term" value="P:DNA recombination"/>
    <property type="evidence" value="ECO:0007669"/>
    <property type="project" value="UniProtKB-KW"/>
</dbReference>
<dbReference type="InterPro" id="IPR049261">
    <property type="entry name" value="RecA-like_C"/>
</dbReference>
<dbReference type="GO" id="GO:0006281">
    <property type="term" value="P:DNA repair"/>
    <property type="evidence" value="ECO:0007669"/>
    <property type="project" value="InterPro"/>
</dbReference>
<dbReference type="SUPFAM" id="SSF52540">
    <property type="entry name" value="P-loop containing nucleoside triphosphate hydrolases"/>
    <property type="match status" value="1"/>
</dbReference>
<keyword evidence="5" id="KW-0233">DNA recombination</keyword>
<dbReference type="PRINTS" id="PR00142">
    <property type="entry name" value="RECA"/>
</dbReference>
<keyword evidence="4" id="KW-0238">DNA-binding</keyword>
<evidence type="ECO:0000313" key="7">
    <source>
        <dbReference type="EMBL" id="KKN91284.1"/>
    </source>
</evidence>
<evidence type="ECO:0000259" key="6">
    <source>
        <dbReference type="SMART" id="SM00382"/>
    </source>
</evidence>
<name>A0A0F9UI26_9ZZZZ</name>
<comment type="similarity">
    <text evidence="1">Belongs to the RecA family.</text>
</comment>
<evidence type="ECO:0000256" key="5">
    <source>
        <dbReference type="ARBA" id="ARBA00023172"/>
    </source>
</evidence>
<gene>
    <name evidence="7" type="ORF">LCGC14_0221520</name>
</gene>
<proteinExistence type="inferred from homology"/>
<dbReference type="Gene3D" id="3.30.250.10">
    <property type="entry name" value="RecA protein, C-terminal domain"/>
    <property type="match status" value="1"/>
</dbReference>
<dbReference type="InterPro" id="IPR027417">
    <property type="entry name" value="P-loop_NTPase"/>
</dbReference>
<dbReference type="InterPro" id="IPR049428">
    <property type="entry name" value="RecA-like_N"/>
</dbReference>
<dbReference type="SUPFAM" id="SSF54752">
    <property type="entry name" value="RecA protein, C-terminal domain"/>
    <property type="match status" value="1"/>
</dbReference>
<dbReference type="Pfam" id="PF21096">
    <property type="entry name" value="RecA_C"/>
    <property type="match status" value="1"/>
</dbReference>
<dbReference type="Gene3D" id="3.40.50.300">
    <property type="entry name" value="P-loop containing nucleotide triphosphate hydrolases"/>
    <property type="match status" value="1"/>
</dbReference>
<dbReference type="InterPro" id="IPR003593">
    <property type="entry name" value="AAA+_ATPase"/>
</dbReference>
<dbReference type="EMBL" id="LAZR01000105">
    <property type="protein sequence ID" value="KKN91284.1"/>
    <property type="molecule type" value="Genomic_DNA"/>
</dbReference>
<dbReference type="Pfam" id="PF00154">
    <property type="entry name" value="RecA_N"/>
    <property type="match status" value="1"/>
</dbReference>
<reference evidence="7" key="1">
    <citation type="journal article" date="2015" name="Nature">
        <title>Complex archaea that bridge the gap between prokaryotes and eukaryotes.</title>
        <authorList>
            <person name="Spang A."/>
            <person name="Saw J.H."/>
            <person name="Jorgensen S.L."/>
            <person name="Zaremba-Niedzwiedzka K."/>
            <person name="Martijn J."/>
            <person name="Lind A.E."/>
            <person name="van Eijk R."/>
            <person name="Schleper C."/>
            <person name="Guy L."/>
            <person name="Ettema T.J."/>
        </authorList>
    </citation>
    <scope>NUCLEOTIDE SEQUENCE</scope>
</reference>
<evidence type="ECO:0000256" key="3">
    <source>
        <dbReference type="ARBA" id="ARBA00022840"/>
    </source>
</evidence>
<protein>
    <recommendedName>
        <fullName evidence="6">AAA+ ATPase domain-containing protein</fullName>
    </recommendedName>
</protein>
<dbReference type="InterPro" id="IPR013765">
    <property type="entry name" value="DNA_recomb/repair_RecA"/>
</dbReference>
<evidence type="ECO:0000256" key="2">
    <source>
        <dbReference type="ARBA" id="ARBA00022741"/>
    </source>
</evidence>
<comment type="caution">
    <text evidence="7">The sequence shown here is derived from an EMBL/GenBank/DDBJ whole genome shotgun (WGS) entry which is preliminary data.</text>
</comment>
<dbReference type="InterPro" id="IPR023400">
    <property type="entry name" value="RecA_C_sf"/>
</dbReference>
<feature type="domain" description="AAA+ ATPase" evidence="6">
    <location>
        <begin position="57"/>
        <end position="217"/>
    </location>
</feature>
<dbReference type="PANTHER" id="PTHR45900">
    <property type="entry name" value="RECA"/>
    <property type="match status" value="1"/>
</dbReference>
<dbReference type="GO" id="GO:0003697">
    <property type="term" value="F:single-stranded DNA binding"/>
    <property type="evidence" value="ECO:0007669"/>
    <property type="project" value="InterPro"/>
</dbReference>
<dbReference type="GO" id="GO:0005524">
    <property type="term" value="F:ATP binding"/>
    <property type="evidence" value="ECO:0007669"/>
    <property type="project" value="UniProtKB-KW"/>
</dbReference>
<keyword evidence="2" id="KW-0547">Nucleotide-binding</keyword>
<dbReference type="AlphaFoldDB" id="A0A0F9UI26"/>
<organism evidence="7">
    <name type="scientific">marine sediment metagenome</name>
    <dbReference type="NCBI Taxonomy" id="412755"/>
    <lineage>
        <taxon>unclassified sequences</taxon>
        <taxon>metagenomes</taxon>
        <taxon>ecological metagenomes</taxon>
    </lineage>
</organism>